<evidence type="ECO:0000313" key="1">
    <source>
        <dbReference type="EMBL" id="KAJ3552550.1"/>
    </source>
</evidence>
<gene>
    <name evidence="1" type="ORF">NM688_g4094</name>
</gene>
<name>A0ACC1T3V0_9APHY</name>
<dbReference type="Proteomes" id="UP001148662">
    <property type="component" value="Unassembled WGS sequence"/>
</dbReference>
<comment type="caution">
    <text evidence="1">The sequence shown here is derived from an EMBL/GenBank/DDBJ whole genome shotgun (WGS) entry which is preliminary data.</text>
</comment>
<protein>
    <submittedName>
        <fullName evidence="1">Uncharacterized protein</fullName>
    </submittedName>
</protein>
<dbReference type="EMBL" id="JANHOG010000647">
    <property type="protein sequence ID" value="KAJ3552550.1"/>
    <property type="molecule type" value="Genomic_DNA"/>
</dbReference>
<proteinExistence type="predicted"/>
<reference evidence="1" key="1">
    <citation type="submission" date="2022-07" db="EMBL/GenBank/DDBJ databases">
        <title>Genome Sequence of Phlebia brevispora.</title>
        <authorList>
            <person name="Buettner E."/>
        </authorList>
    </citation>
    <scope>NUCLEOTIDE SEQUENCE</scope>
    <source>
        <strain evidence="1">MPL23</strain>
    </source>
</reference>
<evidence type="ECO:0000313" key="2">
    <source>
        <dbReference type="Proteomes" id="UP001148662"/>
    </source>
</evidence>
<keyword evidence="2" id="KW-1185">Reference proteome</keyword>
<organism evidence="1 2">
    <name type="scientific">Phlebia brevispora</name>
    <dbReference type="NCBI Taxonomy" id="194682"/>
    <lineage>
        <taxon>Eukaryota</taxon>
        <taxon>Fungi</taxon>
        <taxon>Dikarya</taxon>
        <taxon>Basidiomycota</taxon>
        <taxon>Agaricomycotina</taxon>
        <taxon>Agaricomycetes</taxon>
        <taxon>Polyporales</taxon>
        <taxon>Meruliaceae</taxon>
        <taxon>Phlebia</taxon>
    </lineage>
</organism>
<accession>A0ACC1T3V0</accession>
<sequence>MAVKTTRRRQQYTPFNSQAFEPEGASDDSDKGDQSEEEREEEVPDAEGRHPTPVRMQAPSDHDRESIHPYVREDLKCAKVVGFYTWTESVLGLPSTKIVARAREIAKLRWFEDRIIQDALVDYCRGTTEKARYDPFVHLVNRVIELARGKLSGVGVYPVKDFCIANNSDRVVQTIPEHGGLGAKRRPDFLGLPLAKAAKLYTPKGSVHWSDILCWGELKQVTILTEPLDKERQARGLSALDDSGFPVGRSKTTRGKAGKSGKSSKRSGLFADKPTRIQARKRTTKASPVEPEVQSARSAPRIRVGRKRLAEDDLLAGLELGSSGKRRNPWGKTNELYVGGEAAVQSGSYALELLSCTYGTRVHCFSFVVKDDKLTLWYYDASGVVYTKECISLVADFEVFASVMVGIASCTCEQFGTLPPTVMEPSAASRHVPPEHLGRYKLTMTHPVSKTDVTVTLSKSLFTQYTLTGRRSFLYTIKTTPSVSSKDMIMKFSYQVCTRKAEQDLVAIARTAGVKHLPRIHMWGELWKLSDGIRKIFYRKSKGAAEYEDRTLRAIVYTQYASIKELFTHSCELIPVMVDQMIDCLHDLRYKANMLHRDISVSNIMYQVREGRYYFILIDFDMAIAVPREGESSYVASSNHRTGTLPFMAYELIFNASRSHAKNWKPIPHLLRHDYESLFWLSLWCILTLLTKGLRAEHAKDLLDVAKQLERGELSQIAGYKAILSMTTICEMRIDLPPAAEPLIDWFTAWNIILIRSVTIVQMWKALHGTDRDASGNTAVARLLESWRDEGKDDWETAGGIYTRDKLKAVLSSAFSIPTEYKDSAEVGDSDVESEHDVAIFHDVGLAVAPKSEVTDKLRRSTRNKRTKPAELVIPLPENDIRSRLRPRRPRA</sequence>